<evidence type="ECO:0000256" key="5">
    <source>
        <dbReference type="ARBA" id="ARBA00022573"/>
    </source>
</evidence>
<protein>
    <recommendedName>
        <fullName evidence="4">tRNA (guanine(46)-N(7))-methyltransferase</fullName>
        <ecNumber evidence="4">2.1.1.33</ecNumber>
    </recommendedName>
</protein>
<dbReference type="RefSeq" id="WP_193933734.1">
    <property type="nucleotide sequence ID" value="NZ_CAWPMZ010000087.1"/>
</dbReference>
<dbReference type="InterPro" id="IPR029063">
    <property type="entry name" value="SAM-dependent_MTases_sf"/>
</dbReference>
<evidence type="ECO:0000256" key="2">
    <source>
        <dbReference type="ARBA" id="ARBA00003015"/>
    </source>
</evidence>
<dbReference type="InterPro" id="IPR035996">
    <property type="entry name" value="4pyrrol_Methylase_sf"/>
</dbReference>
<comment type="catalytic activity">
    <reaction evidence="1">
        <text>guanosine(46) in tRNA + S-adenosyl-L-methionine = N(7)-methylguanosine(46) in tRNA + S-adenosyl-L-homocysteine</text>
        <dbReference type="Rhea" id="RHEA:42708"/>
        <dbReference type="Rhea" id="RHEA-COMP:10188"/>
        <dbReference type="Rhea" id="RHEA-COMP:10189"/>
        <dbReference type="ChEBI" id="CHEBI:57856"/>
        <dbReference type="ChEBI" id="CHEBI:59789"/>
        <dbReference type="ChEBI" id="CHEBI:74269"/>
        <dbReference type="ChEBI" id="CHEBI:74480"/>
        <dbReference type="EC" id="2.1.1.33"/>
    </reaction>
</comment>
<reference evidence="11 12" key="1">
    <citation type="submission" date="2020-10" db="EMBL/GenBank/DDBJ databases">
        <authorList>
            <person name="Castelo-Branco R."/>
            <person name="Eusebio N."/>
            <person name="Adriana R."/>
            <person name="Vieira A."/>
            <person name="Brugerolle De Fraissinette N."/>
            <person name="Rezende De Castro R."/>
            <person name="Schneider M.P."/>
            <person name="Vasconcelos V."/>
            <person name="Leao P.N."/>
        </authorList>
    </citation>
    <scope>NUCLEOTIDE SEQUENCE [LARGE SCALE GENOMIC DNA]</scope>
    <source>
        <strain evidence="11 12">LEGE 06123</strain>
    </source>
</reference>
<dbReference type="InterPro" id="IPR012818">
    <property type="entry name" value="CbiE"/>
</dbReference>
<name>A0ABR9UVJ5_9CHRO</name>
<dbReference type="Proteomes" id="UP000651156">
    <property type="component" value="Unassembled WGS sequence"/>
</dbReference>
<dbReference type="Pfam" id="PF00590">
    <property type="entry name" value="TP_methylase"/>
    <property type="match status" value="1"/>
</dbReference>
<keyword evidence="5" id="KW-0169">Cobalamin biosynthesis</keyword>
<dbReference type="SUPFAM" id="SSF53335">
    <property type="entry name" value="S-adenosyl-L-methionine-dependent methyltransferases"/>
    <property type="match status" value="1"/>
</dbReference>
<dbReference type="PIRSF" id="PIRSF036428">
    <property type="entry name" value="CobL"/>
    <property type="match status" value="1"/>
</dbReference>
<dbReference type="NCBIfam" id="TIGR02469">
    <property type="entry name" value="CbiT"/>
    <property type="match status" value="1"/>
</dbReference>
<keyword evidence="7" id="KW-0808">Transferase</keyword>
<dbReference type="EC" id="2.1.1.33" evidence="4"/>
<dbReference type="InterPro" id="IPR014776">
    <property type="entry name" value="4pyrrole_Mease_sub2"/>
</dbReference>
<dbReference type="NCBIfam" id="TIGR02467">
    <property type="entry name" value="CbiE"/>
    <property type="match status" value="1"/>
</dbReference>
<evidence type="ECO:0000259" key="10">
    <source>
        <dbReference type="Pfam" id="PF00590"/>
    </source>
</evidence>
<evidence type="ECO:0000256" key="8">
    <source>
        <dbReference type="ARBA" id="ARBA00022691"/>
    </source>
</evidence>
<dbReference type="PANTHER" id="PTHR43182:SF1">
    <property type="entry name" value="COBALT-PRECORRIN-7 C(5)-METHYLTRANSFERASE"/>
    <property type="match status" value="1"/>
</dbReference>
<dbReference type="InterPro" id="IPR006365">
    <property type="entry name" value="Cbl_synth_CobL"/>
</dbReference>
<dbReference type="CDD" id="cd02440">
    <property type="entry name" value="AdoMet_MTases"/>
    <property type="match status" value="1"/>
</dbReference>
<dbReference type="Pfam" id="PF02390">
    <property type="entry name" value="Methyltransf_4"/>
    <property type="match status" value="1"/>
</dbReference>
<dbReference type="InterPro" id="IPR050714">
    <property type="entry name" value="Cobalamin_biosynth_MTase"/>
</dbReference>
<comment type="function">
    <text evidence="2">Catalyzes the formation of N(7)-methylguanine at position 46 (m7G46) in tRNA.</text>
</comment>
<dbReference type="SUPFAM" id="SSF53790">
    <property type="entry name" value="Tetrapyrrole methylase"/>
    <property type="match status" value="1"/>
</dbReference>
<evidence type="ECO:0000256" key="6">
    <source>
        <dbReference type="ARBA" id="ARBA00022603"/>
    </source>
</evidence>
<keyword evidence="6" id="KW-0489">Methyltransferase</keyword>
<evidence type="ECO:0000313" key="12">
    <source>
        <dbReference type="Proteomes" id="UP000651156"/>
    </source>
</evidence>
<evidence type="ECO:0000256" key="7">
    <source>
        <dbReference type="ARBA" id="ARBA00022679"/>
    </source>
</evidence>
<keyword evidence="9" id="KW-0819">tRNA processing</keyword>
<evidence type="ECO:0000256" key="3">
    <source>
        <dbReference type="ARBA" id="ARBA00004953"/>
    </source>
</evidence>
<feature type="domain" description="Tetrapyrrole methylase" evidence="10">
    <location>
        <begin position="4"/>
        <end position="190"/>
    </location>
</feature>
<sequence>MSVVHVVGIGLDGIGLSQKVQQIIAQATLLIGSDRHLSYFPQHPAQKQVLGDFTAAIECIRQQVTGDVVVLVTGDPLFFGLGRLLLAEFPPEKLVFHPHLSSVQLAFNAIKVPWQDAKVISVHGRSLAELIPVLQQGIEKIAILTDNINHPGAIACLLQSLDLPNEYQLWVCENLGSKQERVQSWSLEQVQLETFAPLNIVILLRQSELNNLDLATLPQLGLPDRVFLSFSDRPGLMTKREVRILVLGQLALQPGQIVWDIGAGTGSVAIEIARLFPTSRIYAVEKTTAGATLIQKNCDRLQVKNIVTVHGSAPEVLSQLPTPDRVFIGGSGGNLVSILEALPVSSQAIVVLALTTVEHLTIALDWLKHQQWHYQMLQVQLSRSVPIGNLTRFTPLNPVTILSATRLVQKF</sequence>
<evidence type="ECO:0000256" key="9">
    <source>
        <dbReference type="ARBA" id="ARBA00022694"/>
    </source>
</evidence>
<evidence type="ECO:0000256" key="1">
    <source>
        <dbReference type="ARBA" id="ARBA00000142"/>
    </source>
</evidence>
<dbReference type="InterPro" id="IPR000878">
    <property type="entry name" value="4pyrrol_Mease"/>
</dbReference>
<keyword evidence="12" id="KW-1185">Reference proteome</keyword>
<accession>A0ABR9UVJ5</accession>
<proteinExistence type="predicted"/>
<dbReference type="InterPro" id="IPR003358">
    <property type="entry name" value="tRNA_(Gua-N-7)_MeTrfase_Trmb"/>
</dbReference>
<evidence type="ECO:0000256" key="4">
    <source>
        <dbReference type="ARBA" id="ARBA00011977"/>
    </source>
</evidence>
<organism evidence="11 12">
    <name type="scientific">Gloeocapsopsis crepidinum LEGE 06123</name>
    <dbReference type="NCBI Taxonomy" id="588587"/>
    <lineage>
        <taxon>Bacteria</taxon>
        <taxon>Bacillati</taxon>
        <taxon>Cyanobacteriota</taxon>
        <taxon>Cyanophyceae</taxon>
        <taxon>Oscillatoriophycideae</taxon>
        <taxon>Chroococcales</taxon>
        <taxon>Chroococcaceae</taxon>
        <taxon>Gloeocapsopsis</taxon>
    </lineage>
</organism>
<dbReference type="InterPro" id="IPR014008">
    <property type="entry name" value="Cbl_synth_MTase_CbiT"/>
</dbReference>
<dbReference type="CDD" id="cd11644">
    <property type="entry name" value="Precorrin-6Y-MT"/>
    <property type="match status" value="1"/>
</dbReference>
<evidence type="ECO:0000313" key="11">
    <source>
        <dbReference type="EMBL" id="MBE9192306.1"/>
    </source>
</evidence>
<dbReference type="Gene3D" id="3.40.1010.10">
    <property type="entry name" value="Cobalt-precorrin-4 Transmethylase, Domain 1"/>
    <property type="match status" value="1"/>
</dbReference>
<comment type="caution">
    <text evidence="11">The sequence shown here is derived from an EMBL/GenBank/DDBJ whole genome shotgun (WGS) entry which is preliminary data.</text>
</comment>
<dbReference type="EMBL" id="JADEWN010000051">
    <property type="protein sequence ID" value="MBE9192306.1"/>
    <property type="molecule type" value="Genomic_DNA"/>
</dbReference>
<dbReference type="Gene3D" id="3.40.50.150">
    <property type="entry name" value="Vaccinia Virus protein VP39"/>
    <property type="match status" value="1"/>
</dbReference>
<comment type="pathway">
    <text evidence="3">Cofactor biosynthesis; adenosylcobalamin biosynthesis.</text>
</comment>
<dbReference type="InterPro" id="IPR014777">
    <property type="entry name" value="4pyrrole_Mease_sub1"/>
</dbReference>
<dbReference type="Gene3D" id="3.30.950.10">
    <property type="entry name" value="Methyltransferase, Cobalt-precorrin-4 Transmethylase, Domain 2"/>
    <property type="match status" value="1"/>
</dbReference>
<keyword evidence="8" id="KW-0949">S-adenosyl-L-methionine</keyword>
<dbReference type="PANTHER" id="PTHR43182">
    <property type="entry name" value="COBALT-PRECORRIN-6B C(15)-METHYLTRANSFERASE (DECARBOXYLATING)"/>
    <property type="match status" value="1"/>
</dbReference>
<gene>
    <name evidence="11" type="primary">cbiE</name>
    <name evidence="11" type="ORF">IQ230_18505</name>
</gene>